<dbReference type="EMBL" id="CP036274">
    <property type="protein sequence ID" value="QDU28189.1"/>
    <property type="molecule type" value="Genomic_DNA"/>
</dbReference>
<dbReference type="OrthoDB" id="231050at2"/>
<dbReference type="AlphaFoldDB" id="A0A517YDC4"/>
<feature type="signal peptide" evidence="1">
    <location>
        <begin position="1"/>
        <end position="20"/>
    </location>
</feature>
<dbReference type="Gene3D" id="3.40.190.10">
    <property type="entry name" value="Periplasmic binding protein-like II"/>
    <property type="match status" value="1"/>
</dbReference>
<dbReference type="InterPro" id="IPR011990">
    <property type="entry name" value="TPR-like_helical_dom_sf"/>
</dbReference>
<dbReference type="KEGG" id="aagg:ETAA8_32890"/>
<dbReference type="Gene3D" id="3.10.105.10">
    <property type="entry name" value="Dipeptide-binding Protein, Domain 3"/>
    <property type="match status" value="1"/>
</dbReference>
<evidence type="ECO:0000259" key="2">
    <source>
        <dbReference type="Pfam" id="PF00496"/>
    </source>
</evidence>
<dbReference type="RefSeq" id="WP_145090057.1">
    <property type="nucleotide sequence ID" value="NZ_CP036274.1"/>
</dbReference>
<evidence type="ECO:0000313" key="3">
    <source>
        <dbReference type="EMBL" id="QDU28189.1"/>
    </source>
</evidence>
<dbReference type="PANTHER" id="PTHR30290:SF83">
    <property type="entry name" value="ABC TRANSPORTER SUBSTRATE-BINDING PROTEIN"/>
    <property type="match status" value="1"/>
</dbReference>
<name>A0A517YDC4_9BACT</name>
<dbReference type="Pfam" id="PF00496">
    <property type="entry name" value="SBP_bac_5"/>
    <property type="match status" value="1"/>
</dbReference>
<dbReference type="GO" id="GO:0015833">
    <property type="term" value="P:peptide transport"/>
    <property type="evidence" value="ECO:0007669"/>
    <property type="project" value="TreeGrafter"/>
</dbReference>
<evidence type="ECO:0000256" key="1">
    <source>
        <dbReference type="SAM" id="SignalP"/>
    </source>
</evidence>
<feature type="chain" id="PRO_5022166533" evidence="1">
    <location>
        <begin position="21"/>
        <end position="738"/>
    </location>
</feature>
<protein>
    <submittedName>
        <fullName evidence="3">Bacterial extracellular solute-binding protein, family 5 Middle</fullName>
    </submittedName>
</protein>
<dbReference type="InterPro" id="IPR039424">
    <property type="entry name" value="SBP_5"/>
</dbReference>
<proteinExistence type="predicted"/>
<dbReference type="GO" id="GO:1904680">
    <property type="term" value="F:peptide transmembrane transporter activity"/>
    <property type="evidence" value="ECO:0007669"/>
    <property type="project" value="TreeGrafter"/>
</dbReference>
<organism evidence="3 4">
    <name type="scientific">Anatilimnocola aggregata</name>
    <dbReference type="NCBI Taxonomy" id="2528021"/>
    <lineage>
        <taxon>Bacteria</taxon>
        <taxon>Pseudomonadati</taxon>
        <taxon>Planctomycetota</taxon>
        <taxon>Planctomycetia</taxon>
        <taxon>Pirellulales</taxon>
        <taxon>Pirellulaceae</taxon>
        <taxon>Anatilimnocola</taxon>
    </lineage>
</organism>
<keyword evidence="4" id="KW-1185">Reference proteome</keyword>
<gene>
    <name evidence="3" type="ORF">ETAA8_32890</name>
</gene>
<dbReference type="SUPFAM" id="SSF53850">
    <property type="entry name" value="Periplasmic binding protein-like II"/>
    <property type="match status" value="1"/>
</dbReference>
<evidence type="ECO:0000313" key="4">
    <source>
        <dbReference type="Proteomes" id="UP000315017"/>
    </source>
</evidence>
<dbReference type="PANTHER" id="PTHR30290">
    <property type="entry name" value="PERIPLASMIC BINDING COMPONENT OF ABC TRANSPORTER"/>
    <property type="match status" value="1"/>
</dbReference>
<dbReference type="InterPro" id="IPR000914">
    <property type="entry name" value="SBP_5_dom"/>
</dbReference>
<keyword evidence="1" id="KW-0732">Signal</keyword>
<dbReference type="Proteomes" id="UP000315017">
    <property type="component" value="Chromosome"/>
</dbReference>
<feature type="domain" description="Solute-binding protein family 5" evidence="2">
    <location>
        <begin position="430"/>
        <end position="624"/>
    </location>
</feature>
<dbReference type="Gene3D" id="1.25.40.10">
    <property type="entry name" value="Tetratricopeptide repeat domain"/>
    <property type="match status" value="1"/>
</dbReference>
<reference evidence="3 4" key="1">
    <citation type="submission" date="2019-02" db="EMBL/GenBank/DDBJ databases">
        <title>Deep-cultivation of Planctomycetes and their phenomic and genomic characterization uncovers novel biology.</title>
        <authorList>
            <person name="Wiegand S."/>
            <person name="Jogler M."/>
            <person name="Boedeker C."/>
            <person name="Pinto D."/>
            <person name="Vollmers J."/>
            <person name="Rivas-Marin E."/>
            <person name="Kohn T."/>
            <person name="Peeters S.H."/>
            <person name="Heuer A."/>
            <person name="Rast P."/>
            <person name="Oberbeckmann S."/>
            <person name="Bunk B."/>
            <person name="Jeske O."/>
            <person name="Meyerdierks A."/>
            <person name="Storesund J.E."/>
            <person name="Kallscheuer N."/>
            <person name="Luecker S."/>
            <person name="Lage O.M."/>
            <person name="Pohl T."/>
            <person name="Merkel B.J."/>
            <person name="Hornburger P."/>
            <person name="Mueller R.-W."/>
            <person name="Bruemmer F."/>
            <person name="Labrenz M."/>
            <person name="Spormann A.M."/>
            <person name="Op den Camp H."/>
            <person name="Overmann J."/>
            <person name="Amann R."/>
            <person name="Jetten M.S.M."/>
            <person name="Mascher T."/>
            <person name="Medema M.H."/>
            <person name="Devos D.P."/>
            <person name="Kaster A.-K."/>
            <person name="Ovreas L."/>
            <person name="Rohde M."/>
            <person name="Galperin M.Y."/>
            <person name="Jogler C."/>
        </authorList>
    </citation>
    <scope>NUCLEOTIDE SEQUENCE [LARGE SCALE GENOMIC DNA]</scope>
    <source>
        <strain evidence="3 4">ETA_A8</strain>
    </source>
</reference>
<accession>A0A517YDC4</accession>
<sequence precursor="true">MNHRLTSLLLMLFGALSATAAEPLYLQAPYDEVKLDETNGNTLLKVKPLNLPERKVPAVANRRGDLELEMIERPGENFAIPWLNVVDVKLFEERVLAEAEQQVAAGHYDEAQASFRFLETKYPQLPKLGEAIEKFLWQQIGGSFRAGKPDETLALLVELHRRNPNRPGLSTAFERTTSELVKARIAAGNYRGARGLLTSLAKRFPEAGATVSAPFHTQLQQQAEQLLAQAQAASVANRWSDAHRLCSQALDVWPRVAGGSPLSQQIHGRYPVVTIGVIGASSSLPATENALASWPARRANQLVATPLVNMVDSEKGLTYRSEFGQIVPQADTQQFLIRLAEGASAVELARCLKPSDEAKPFVSAIRARNAQDLLIEFQQPQLRPGAWLRFCTQQLVTTEQESPAMTGQYKIADDSFPLRTYQMNGTASAANAAPQIIRERTFADATPALLALRRGQISLLDRVPPWELRRLRTMSDVRVVPYAIPTVHLLIPNPNKQLLASRTFRRALLYALDRESILKQGLLVEQQIPGCEVISGPFPLGAEREAWSYAYNAEVKPRAYDPSLAIMLLEVARGEATGGKPAAIVPPLVLAHDDQPTAKIACESIARQLARIGQPVTLKQIEGDEAATDADLRYVEVAIQEPLVDAWALLGPGGLTGACSPLMLEHLRSLDAAADWPSATARLRAMHRLAAAELPVIPLWQTTNHLVVHSSLKGLADRPVSLYEDVQRWQIAWQKPQE</sequence>